<dbReference type="GeneID" id="103077754"/>
<accession>A0A340XZN9</accession>
<evidence type="ECO:0000256" key="10">
    <source>
        <dbReference type="PROSITE-ProRule" id="PRU00042"/>
    </source>
</evidence>
<dbReference type="PANTHER" id="PTHR23235">
    <property type="entry name" value="KRUEPPEL-LIKE TRANSCRIPTION FACTOR"/>
    <property type="match status" value="1"/>
</dbReference>
<keyword evidence="13" id="KW-1185">Reference proteome</keyword>
<keyword evidence="6" id="KW-0805">Transcription regulation</keyword>
<evidence type="ECO:0000256" key="6">
    <source>
        <dbReference type="ARBA" id="ARBA00023015"/>
    </source>
</evidence>
<keyword evidence="3" id="KW-0677">Repeat</keyword>
<evidence type="ECO:0000313" key="14">
    <source>
        <dbReference type="RefSeq" id="XP_007464675.1"/>
    </source>
</evidence>
<protein>
    <submittedName>
        <fullName evidence="14">Zinc finger protein 184-like</fullName>
    </submittedName>
</protein>
<dbReference type="Gene3D" id="3.30.160.60">
    <property type="entry name" value="Classic Zinc Finger"/>
    <property type="match status" value="1"/>
</dbReference>
<feature type="region of interest" description="Disordered" evidence="11">
    <location>
        <begin position="197"/>
        <end position="217"/>
    </location>
</feature>
<organism evidence="13 14">
    <name type="scientific">Lipotes vexillifer</name>
    <name type="common">Yangtze river dolphin</name>
    <dbReference type="NCBI Taxonomy" id="118797"/>
    <lineage>
        <taxon>Eukaryota</taxon>
        <taxon>Metazoa</taxon>
        <taxon>Chordata</taxon>
        <taxon>Craniata</taxon>
        <taxon>Vertebrata</taxon>
        <taxon>Euteleostomi</taxon>
        <taxon>Mammalia</taxon>
        <taxon>Eutheria</taxon>
        <taxon>Laurasiatheria</taxon>
        <taxon>Artiodactyla</taxon>
        <taxon>Whippomorpha</taxon>
        <taxon>Cetacea</taxon>
        <taxon>Odontoceti</taxon>
        <taxon>Lipotidae</taxon>
        <taxon>Lipotes</taxon>
    </lineage>
</organism>
<comment type="subcellular location">
    <subcellularLocation>
        <location evidence="1">Nucleus</location>
    </subcellularLocation>
</comment>
<dbReference type="Proteomes" id="UP000265300">
    <property type="component" value="Unplaced"/>
</dbReference>
<keyword evidence="7" id="KW-0238">DNA-binding</keyword>
<gene>
    <name evidence="14" type="primary">LOC103077754</name>
</gene>
<proteinExistence type="predicted"/>
<evidence type="ECO:0000256" key="2">
    <source>
        <dbReference type="ARBA" id="ARBA00022723"/>
    </source>
</evidence>
<evidence type="ECO:0000256" key="11">
    <source>
        <dbReference type="SAM" id="MobiDB-lite"/>
    </source>
</evidence>
<dbReference type="SUPFAM" id="SSF57667">
    <property type="entry name" value="beta-beta-alpha zinc fingers"/>
    <property type="match status" value="1"/>
</dbReference>
<dbReference type="GO" id="GO:0008270">
    <property type="term" value="F:zinc ion binding"/>
    <property type="evidence" value="ECO:0007669"/>
    <property type="project" value="UniProtKB-KW"/>
</dbReference>
<dbReference type="InterPro" id="IPR013087">
    <property type="entry name" value="Znf_C2H2_type"/>
</dbReference>
<dbReference type="STRING" id="118797.A0A340XZN9"/>
<dbReference type="OrthoDB" id="9701233at2759"/>
<dbReference type="GO" id="GO:0000978">
    <property type="term" value="F:RNA polymerase II cis-regulatory region sequence-specific DNA binding"/>
    <property type="evidence" value="ECO:0007669"/>
    <property type="project" value="TreeGrafter"/>
</dbReference>
<dbReference type="KEGG" id="lve:103077754"/>
<evidence type="ECO:0000256" key="7">
    <source>
        <dbReference type="ARBA" id="ARBA00023125"/>
    </source>
</evidence>
<keyword evidence="2" id="KW-0479">Metal-binding</keyword>
<dbReference type="InParanoid" id="A0A340XZN9"/>
<evidence type="ECO:0000256" key="8">
    <source>
        <dbReference type="ARBA" id="ARBA00023163"/>
    </source>
</evidence>
<evidence type="ECO:0000259" key="12">
    <source>
        <dbReference type="PROSITE" id="PS50157"/>
    </source>
</evidence>
<name>A0A340XZN9_LIPVE</name>
<dbReference type="GO" id="GO:0005634">
    <property type="term" value="C:nucleus"/>
    <property type="evidence" value="ECO:0007669"/>
    <property type="project" value="UniProtKB-SubCell"/>
</dbReference>
<keyword evidence="4 10" id="KW-0863">Zinc-finger</keyword>
<feature type="compositionally biased region" description="Low complexity" evidence="11">
    <location>
        <begin position="207"/>
        <end position="217"/>
    </location>
</feature>
<dbReference type="FunFam" id="3.30.160.60:FF:001638">
    <property type="entry name" value="Zinc finger protein 668"/>
    <property type="match status" value="1"/>
</dbReference>
<feature type="compositionally biased region" description="Low complexity" evidence="11">
    <location>
        <begin position="32"/>
        <end position="53"/>
    </location>
</feature>
<reference evidence="14" key="1">
    <citation type="submission" date="2025-08" db="UniProtKB">
        <authorList>
            <consortium name="RefSeq"/>
        </authorList>
    </citation>
    <scope>IDENTIFICATION</scope>
</reference>
<dbReference type="PANTHER" id="PTHR23235:SF120">
    <property type="entry name" value="KRUPPEL-LIKE FACTOR 15"/>
    <property type="match status" value="1"/>
</dbReference>
<sequence>MPPISKPKAEQNTIQLDLGKGSIHKHQLCQGPSALASEGPGAGLAGSSPAAGPQVVTPRAAPVLFQGLLTFGDMAVHFTQEEGARVPGSKPALISQLEQGKEPWGSDLLGAQEGETAGDPSTGVTLPWDSPASSPWSGEQAPCPELCPREIAPSLASWHEVINTVTTGPLWMNTFAKLSVPSRVQGAAALPITGAASGPAAEAKPTLGQALSGSQQQAAEKPHACGSVAVRSASAHTWRSTAARTRPEATHLRTVRPRVHSGEKPFGCQWCGKPFSYSTLLAQHQRIHTRGRPFRCASPNAWQDSQPAPEAAFRAGQPLEITGGAQC</sequence>
<dbReference type="InterPro" id="IPR036236">
    <property type="entry name" value="Znf_C2H2_sf"/>
</dbReference>
<dbReference type="PROSITE" id="PS00028">
    <property type="entry name" value="ZINC_FINGER_C2H2_1"/>
    <property type="match status" value="1"/>
</dbReference>
<evidence type="ECO:0000313" key="13">
    <source>
        <dbReference type="Proteomes" id="UP000265300"/>
    </source>
</evidence>
<feature type="region of interest" description="Disordered" evidence="11">
    <location>
        <begin position="32"/>
        <end position="54"/>
    </location>
</feature>
<dbReference type="PROSITE" id="PS50157">
    <property type="entry name" value="ZINC_FINGER_C2H2_2"/>
    <property type="match status" value="1"/>
</dbReference>
<evidence type="ECO:0000256" key="3">
    <source>
        <dbReference type="ARBA" id="ARBA00022737"/>
    </source>
</evidence>
<keyword evidence="8" id="KW-0804">Transcription</keyword>
<feature type="region of interest" description="Disordered" evidence="11">
    <location>
        <begin position="98"/>
        <end position="145"/>
    </location>
</feature>
<evidence type="ECO:0000256" key="5">
    <source>
        <dbReference type="ARBA" id="ARBA00022833"/>
    </source>
</evidence>
<keyword evidence="9" id="KW-0539">Nucleus</keyword>
<keyword evidence="5" id="KW-0862">Zinc</keyword>
<evidence type="ECO:0000256" key="4">
    <source>
        <dbReference type="ARBA" id="ARBA00022771"/>
    </source>
</evidence>
<dbReference type="GO" id="GO:0000981">
    <property type="term" value="F:DNA-binding transcription factor activity, RNA polymerase II-specific"/>
    <property type="evidence" value="ECO:0007669"/>
    <property type="project" value="TreeGrafter"/>
</dbReference>
<evidence type="ECO:0000256" key="1">
    <source>
        <dbReference type="ARBA" id="ARBA00004123"/>
    </source>
</evidence>
<feature type="domain" description="C2H2-type" evidence="12">
    <location>
        <begin position="266"/>
        <end position="293"/>
    </location>
</feature>
<dbReference type="RefSeq" id="XP_007464675.1">
    <property type="nucleotide sequence ID" value="XM_007464613.1"/>
</dbReference>
<evidence type="ECO:0000256" key="9">
    <source>
        <dbReference type="ARBA" id="ARBA00023242"/>
    </source>
</evidence>
<dbReference type="AlphaFoldDB" id="A0A340XZN9"/>